<protein>
    <submittedName>
        <fullName evidence="1">Uncharacterized protein</fullName>
    </submittedName>
</protein>
<gene>
    <name evidence="1" type="ORF">EF096_01935</name>
</gene>
<proteinExistence type="predicted"/>
<name>A0ABX9XQ83_9PSED</name>
<organism evidence="1 2">
    <name type="scientific">Pseudomonas neustonica</name>
    <dbReference type="NCBI Taxonomy" id="2487346"/>
    <lineage>
        <taxon>Bacteria</taxon>
        <taxon>Pseudomonadati</taxon>
        <taxon>Pseudomonadota</taxon>
        <taxon>Gammaproteobacteria</taxon>
        <taxon>Pseudomonadales</taxon>
        <taxon>Pseudomonadaceae</taxon>
        <taxon>Pseudomonas</taxon>
    </lineage>
</organism>
<evidence type="ECO:0000313" key="1">
    <source>
        <dbReference type="EMBL" id="ROZ88474.1"/>
    </source>
</evidence>
<dbReference type="RefSeq" id="WP_123887912.1">
    <property type="nucleotide sequence ID" value="NZ_RKKU01000001.1"/>
</dbReference>
<reference evidence="1 2" key="1">
    <citation type="submission" date="2018-11" db="EMBL/GenBank/DDBJ databases">
        <authorList>
            <person name="Jang G.I."/>
            <person name="Hwang C.Y."/>
        </authorList>
    </citation>
    <scope>NUCLEOTIDE SEQUENCE [LARGE SCALE GENOMIC DNA]</scope>
    <source>
        <strain evidence="1 2">SSM26</strain>
    </source>
</reference>
<dbReference type="Proteomes" id="UP000275199">
    <property type="component" value="Unassembled WGS sequence"/>
</dbReference>
<accession>A0ABX9XQ83</accession>
<comment type="caution">
    <text evidence="1">The sequence shown here is derived from an EMBL/GenBank/DDBJ whole genome shotgun (WGS) entry which is preliminary data.</text>
</comment>
<keyword evidence="2" id="KW-1185">Reference proteome</keyword>
<evidence type="ECO:0000313" key="2">
    <source>
        <dbReference type="Proteomes" id="UP000275199"/>
    </source>
</evidence>
<sequence>MADIGKTVVKKIGEREVICRELTVGQVRALIAKDCKQDLANVGLMGDMMLEDVEVFTNLSPEEVDAMHPSVLADVVAGCKEANPHFFAMLDRLNTPRKTA</sequence>
<dbReference type="EMBL" id="RKKU01000001">
    <property type="protein sequence ID" value="ROZ88474.1"/>
    <property type="molecule type" value="Genomic_DNA"/>
</dbReference>